<feature type="compositionally biased region" description="Basic and acidic residues" evidence="1">
    <location>
        <begin position="159"/>
        <end position="168"/>
    </location>
</feature>
<feature type="compositionally biased region" description="Polar residues" evidence="1">
    <location>
        <begin position="286"/>
        <end position="299"/>
    </location>
</feature>
<evidence type="ECO:0000313" key="4">
    <source>
        <dbReference type="Proteomes" id="UP001217918"/>
    </source>
</evidence>
<feature type="compositionally biased region" description="Pro residues" evidence="1">
    <location>
        <begin position="492"/>
        <end position="511"/>
    </location>
</feature>
<dbReference type="Proteomes" id="UP001217918">
    <property type="component" value="Unassembled WGS sequence"/>
</dbReference>
<feature type="region of interest" description="Disordered" evidence="1">
    <location>
        <begin position="722"/>
        <end position="746"/>
    </location>
</feature>
<proteinExistence type="predicted"/>
<evidence type="ECO:0000259" key="2">
    <source>
        <dbReference type="Pfam" id="PF04212"/>
    </source>
</evidence>
<feature type="region of interest" description="Disordered" evidence="1">
    <location>
        <begin position="108"/>
        <end position="266"/>
    </location>
</feature>
<dbReference type="AlphaFoldDB" id="A0AAD9M9R2"/>
<dbReference type="InterPro" id="IPR036181">
    <property type="entry name" value="MIT_dom_sf"/>
</dbReference>
<feature type="region of interest" description="Disordered" evidence="1">
    <location>
        <begin position="357"/>
        <end position="393"/>
    </location>
</feature>
<name>A0AAD9M9R2_9PEZI</name>
<feature type="compositionally biased region" description="Polar residues" evidence="1">
    <location>
        <begin position="564"/>
        <end position="575"/>
    </location>
</feature>
<dbReference type="PANTHER" id="PTHR37327">
    <property type="entry name" value="CHROMOSOME 1, WHOLE GENOME SHOTGUN SEQUENCE"/>
    <property type="match status" value="1"/>
</dbReference>
<feature type="compositionally biased region" description="Low complexity" evidence="1">
    <location>
        <begin position="17"/>
        <end position="31"/>
    </location>
</feature>
<organism evidence="3 4">
    <name type="scientific">Phyllachora maydis</name>
    <dbReference type="NCBI Taxonomy" id="1825666"/>
    <lineage>
        <taxon>Eukaryota</taxon>
        <taxon>Fungi</taxon>
        <taxon>Dikarya</taxon>
        <taxon>Ascomycota</taxon>
        <taxon>Pezizomycotina</taxon>
        <taxon>Sordariomycetes</taxon>
        <taxon>Sordariomycetidae</taxon>
        <taxon>Phyllachorales</taxon>
        <taxon>Phyllachoraceae</taxon>
        <taxon>Phyllachora</taxon>
    </lineage>
</organism>
<feature type="compositionally biased region" description="Low complexity" evidence="1">
    <location>
        <begin position="543"/>
        <end position="563"/>
    </location>
</feature>
<feature type="compositionally biased region" description="Low complexity" evidence="1">
    <location>
        <begin position="896"/>
        <end position="906"/>
    </location>
</feature>
<feature type="compositionally biased region" description="Low complexity" evidence="1">
    <location>
        <begin position="307"/>
        <end position="323"/>
    </location>
</feature>
<dbReference type="EMBL" id="JAQQPM010000001">
    <property type="protein sequence ID" value="KAK2067275.1"/>
    <property type="molecule type" value="Genomic_DNA"/>
</dbReference>
<reference evidence="3" key="1">
    <citation type="journal article" date="2023" name="Mol. Plant Microbe Interact.">
        <title>Elucidating the Obligate Nature and Biological Capacity of an Invasive Fungal Corn Pathogen.</title>
        <authorList>
            <person name="MacCready J.S."/>
            <person name="Roggenkamp E.M."/>
            <person name="Gdanetz K."/>
            <person name="Chilvers M.I."/>
        </authorList>
    </citation>
    <scope>NUCLEOTIDE SEQUENCE</scope>
    <source>
        <strain evidence="3">PM02</strain>
    </source>
</reference>
<feature type="compositionally biased region" description="Acidic residues" evidence="1">
    <location>
        <begin position="358"/>
        <end position="368"/>
    </location>
</feature>
<dbReference type="Gene3D" id="1.20.58.80">
    <property type="entry name" value="Phosphotransferase system, lactose/cellobiose-type IIA subunit"/>
    <property type="match status" value="1"/>
</dbReference>
<gene>
    <name evidence="3" type="ORF">P8C59_001031</name>
</gene>
<feature type="domain" description="MIT" evidence="2">
    <location>
        <begin position="46"/>
        <end position="111"/>
    </location>
</feature>
<feature type="compositionally biased region" description="Polar residues" evidence="1">
    <location>
        <begin position="36"/>
        <end position="47"/>
    </location>
</feature>
<feature type="compositionally biased region" description="Polar residues" evidence="1">
    <location>
        <begin position="453"/>
        <end position="489"/>
    </location>
</feature>
<feature type="region of interest" description="Disordered" evidence="1">
    <location>
        <begin position="652"/>
        <end position="688"/>
    </location>
</feature>
<evidence type="ECO:0000313" key="3">
    <source>
        <dbReference type="EMBL" id="KAK2067275.1"/>
    </source>
</evidence>
<dbReference type="InterPro" id="IPR007330">
    <property type="entry name" value="MIT_dom"/>
</dbReference>
<comment type="caution">
    <text evidence="3">The sequence shown here is derived from an EMBL/GenBank/DDBJ whole genome shotgun (WGS) entry which is preliminary data.</text>
</comment>
<feature type="compositionally biased region" description="Acidic residues" evidence="1">
    <location>
        <begin position="437"/>
        <end position="446"/>
    </location>
</feature>
<evidence type="ECO:0000256" key="1">
    <source>
        <dbReference type="SAM" id="MobiDB-lite"/>
    </source>
</evidence>
<feature type="region of interest" description="Disordered" evidence="1">
    <location>
        <begin position="282"/>
        <end position="341"/>
    </location>
</feature>
<accession>A0AAD9M9R2</accession>
<feature type="compositionally biased region" description="Polar residues" evidence="1">
    <location>
        <begin position="670"/>
        <end position="684"/>
    </location>
</feature>
<feature type="region of interest" description="Disordered" evidence="1">
    <location>
        <begin position="885"/>
        <end position="907"/>
    </location>
</feature>
<dbReference type="Pfam" id="PF04212">
    <property type="entry name" value="MIT"/>
    <property type="match status" value="1"/>
</dbReference>
<keyword evidence="4" id="KW-1185">Reference proteome</keyword>
<dbReference type="SUPFAM" id="SSF116846">
    <property type="entry name" value="MIT domain"/>
    <property type="match status" value="1"/>
</dbReference>
<protein>
    <recommendedName>
        <fullName evidence="2">MIT domain-containing protein</fullName>
    </recommendedName>
</protein>
<feature type="region of interest" description="Disordered" evidence="1">
    <location>
        <begin position="437"/>
        <end position="626"/>
    </location>
</feature>
<sequence length="1056" mass="113297">MPQTASNGELRGHSRSRSSATKGSSDTTSSKKSQRASKQPSQKAMLSQALQKANVAVQLDNEAKFGGARNAYMEACELLQDVLERTSGEEDRRKLDAIRSTYTSRIEELEQLLPPPRPANKDLSRPPSRNSDARGQPFPNSPDSGNTRGPRTAAPSRPTQDRTYDREQAVSGYSGPASTGQRREYDTVTPTPTPGTEKGRNGSVSYFPDQYPPRKTSFSRSPHQVRRDADLQPPQQMDSQYMAPSLSPMRPSSSGRPAPAGWDSPEQVVRADFSAHGASRLAPSATFRSHQRGNSQESISWLDPIDESGGSACSSIHSMSSSMREMRRRHIRAASGDTEEAEFDAALDDAIEAAYNEGYEDEEEEEESGTSRPGAEDAMSRTMRKVQLARERVRESEREAMVLANERERKLRMQLQDLDGEDDYNPTQEIIVEDFYDGNDSEEEERLLEQLTRGHSGSSEATNRTWHSSMGSNAATSTMRTTLSENQAVPTMPRPPAKLPPPPSQALPPLPQQKSSSSPQKSRESVRSRRLSGHNLTQLKIETPPLSAAAAGPSSTAAGPPTGRSGNYIAQQRQALSAGLGRPGPPLPPTRHIPSPVRGGASRDHAEAPGIPREGVGIPRSGSPARMMRTNASEAPVLRKNASFSSLRGMKMPNLPISHLDDPSEPSPGTPASNALSTGGSQTRPPLMPTLPTPIATAFKDRMNNTASGGLYLFQGDYPSPKSGSPAECEGAQAAGGGHPLASMPDSPAPLEPCPAAVSLRPFWLMRCLYQTLCHPRGGYMSNKLFVPRDVWRVRGVKLRNIEDKVGNCDVLTAALQRLARVDDRDADAVLEEMQALEGVLEQVQAALGRKLGGNEVGAQSAHTLFKEANPAVVVLPDGGGAGANAENGSGGVPRSSSAAKGSSFSWRRLRSKNSSAGLASAYGGKGGSGGGTVAAVPTEGSAAAVAVMLPSLPMAAQPTSKPPKRDYASVHFGGPNAVYMSSLARLFDAAQAIDQIARQVEDPGLRHADKTQVGLELCTRHAAEFFGFFICRFVLADLTLLLDKFIKRGSEWVLA</sequence>
<dbReference type="PANTHER" id="PTHR37327:SF1">
    <property type="entry name" value="MICROTUBULE INTERACTING AND TRANSPORT DOMAIN-CONTAINING PROTEIN"/>
    <property type="match status" value="1"/>
</dbReference>
<feature type="region of interest" description="Disordered" evidence="1">
    <location>
        <begin position="1"/>
        <end position="47"/>
    </location>
</feature>